<accession>A0A914DPX0</accession>
<proteinExistence type="predicted"/>
<sequence length="125" mass="13417">MMEGEKDGGSDVWLCFTVNRVAIFVDRLYALHRLHLLHLLHRRARVQHHQYAQPLALVLVLPELLACVNLTVWATLHQLNAVSAKTPASSATCSACPAGISTNGCFCSTGIAPICGCEASGSLCC</sequence>
<protein>
    <submittedName>
        <fullName evidence="2">Uncharacterized protein</fullName>
    </submittedName>
</protein>
<reference evidence="2" key="1">
    <citation type="submission" date="2022-11" db="UniProtKB">
        <authorList>
            <consortium name="WormBaseParasite"/>
        </authorList>
    </citation>
    <scope>IDENTIFICATION</scope>
</reference>
<keyword evidence="1" id="KW-1185">Reference proteome</keyword>
<organism evidence="1 2">
    <name type="scientific">Acrobeloides nanus</name>
    <dbReference type="NCBI Taxonomy" id="290746"/>
    <lineage>
        <taxon>Eukaryota</taxon>
        <taxon>Metazoa</taxon>
        <taxon>Ecdysozoa</taxon>
        <taxon>Nematoda</taxon>
        <taxon>Chromadorea</taxon>
        <taxon>Rhabditida</taxon>
        <taxon>Tylenchina</taxon>
        <taxon>Cephalobomorpha</taxon>
        <taxon>Cephaloboidea</taxon>
        <taxon>Cephalobidae</taxon>
        <taxon>Acrobeloides</taxon>
    </lineage>
</organism>
<name>A0A914DPX0_9BILA</name>
<dbReference type="WBParaSite" id="ACRNAN_scaffold3346.g32792.t1">
    <property type="protein sequence ID" value="ACRNAN_scaffold3346.g32792.t1"/>
    <property type="gene ID" value="ACRNAN_scaffold3346.g32792"/>
</dbReference>
<evidence type="ECO:0000313" key="2">
    <source>
        <dbReference type="WBParaSite" id="ACRNAN_scaffold3346.g32792.t1"/>
    </source>
</evidence>
<evidence type="ECO:0000313" key="1">
    <source>
        <dbReference type="Proteomes" id="UP000887540"/>
    </source>
</evidence>
<dbReference type="AlphaFoldDB" id="A0A914DPX0"/>
<dbReference type="Proteomes" id="UP000887540">
    <property type="component" value="Unplaced"/>
</dbReference>